<protein>
    <recommendedName>
        <fullName evidence="3">Chromatin target of PRMT1 protein C-terminal domain-containing protein</fullName>
    </recommendedName>
</protein>
<dbReference type="AlphaFoldDB" id="A0A6G1PR86"/>
<name>A0A6G1PR86_CHAAH</name>
<dbReference type="Pfam" id="PF13865">
    <property type="entry name" value="FoP_duplication"/>
    <property type="match status" value="1"/>
</dbReference>
<gene>
    <name evidence="4" type="ORF">EXN66_Car008164</name>
</gene>
<organism evidence="4 5">
    <name type="scientific">Channa argus</name>
    <name type="common">Northern snakehead</name>
    <name type="synonym">Ophicephalus argus</name>
    <dbReference type="NCBI Taxonomy" id="215402"/>
    <lineage>
        <taxon>Eukaryota</taxon>
        <taxon>Metazoa</taxon>
        <taxon>Chordata</taxon>
        <taxon>Craniata</taxon>
        <taxon>Vertebrata</taxon>
        <taxon>Euteleostomi</taxon>
        <taxon>Actinopterygii</taxon>
        <taxon>Neopterygii</taxon>
        <taxon>Teleostei</taxon>
        <taxon>Neoteleostei</taxon>
        <taxon>Acanthomorphata</taxon>
        <taxon>Anabantaria</taxon>
        <taxon>Anabantiformes</taxon>
        <taxon>Channoidei</taxon>
        <taxon>Channidae</taxon>
        <taxon>Channa</taxon>
    </lineage>
</organism>
<proteinExistence type="predicted"/>
<dbReference type="Proteomes" id="UP000503349">
    <property type="component" value="Chromosome 7"/>
</dbReference>
<feature type="region of interest" description="Disordered" evidence="2">
    <location>
        <begin position="1"/>
        <end position="58"/>
    </location>
</feature>
<dbReference type="GO" id="GO:0003723">
    <property type="term" value="F:RNA binding"/>
    <property type="evidence" value="ECO:0007669"/>
    <property type="project" value="UniProtKB-KW"/>
</dbReference>
<dbReference type="SMART" id="SM01218">
    <property type="entry name" value="FoP_duplication"/>
    <property type="match status" value="1"/>
</dbReference>
<dbReference type="EMBL" id="CM015718">
    <property type="protein sequence ID" value="KAF3692488.1"/>
    <property type="molecule type" value="Genomic_DNA"/>
</dbReference>
<dbReference type="InterPro" id="IPR025715">
    <property type="entry name" value="FoP_C"/>
</dbReference>
<evidence type="ECO:0000313" key="5">
    <source>
        <dbReference type="Proteomes" id="UP000503349"/>
    </source>
</evidence>
<reference evidence="4 5" key="1">
    <citation type="submission" date="2019-02" db="EMBL/GenBank/DDBJ databases">
        <title>Opniocepnalus argus genome.</title>
        <authorList>
            <person name="Zhou C."/>
            <person name="Xiao S."/>
        </authorList>
    </citation>
    <scope>NUCLEOTIDE SEQUENCE [LARGE SCALE GENOMIC DNA]</scope>
    <source>
        <strain evidence="4">OARG1902GOOAL</strain>
        <tissue evidence="4">Muscle</tissue>
    </source>
</reference>
<keyword evidence="5" id="KW-1185">Reference proteome</keyword>
<accession>A0A6G1PR86</accession>
<feature type="domain" description="Chromatin target of PRMT1 protein C-terminal" evidence="3">
    <location>
        <begin position="8"/>
        <end position="88"/>
    </location>
</feature>
<evidence type="ECO:0000313" key="4">
    <source>
        <dbReference type="EMBL" id="KAF3692488.1"/>
    </source>
</evidence>
<sequence length="108" mass="12330">MNGRGNLRTRFCQHGLSKKANSQTLAAGRHLNLQFPRGGGSASRGRGQSRQDIPTKKQLDAQLDDYMSMSKSRLDEQLEDYMSKSRRRLDAELDDYMLMAGDLQLHWD</sequence>
<keyword evidence="1" id="KW-0694">RNA-binding</keyword>
<evidence type="ECO:0000256" key="2">
    <source>
        <dbReference type="SAM" id="MobiDB-lite"/>
    </source>
</evidence>
<reference evidence="5" key="2">
    <citation type="submission" date="2019-02" db="EMBL/GenBank/DDBJ databases">
        <title>Opniocepnalus argus Var Kimnra genome.</title>
        <authorList>
            <person name="Zhou C."/>
            <person name="Xiao S."/>
        </authorList>
    </citation>
    <scope>NUCLEOTIDE SEQUENCE [LARGE SCALE GENOMIC DNA]</scope>
</reference>
<evidence type="ECO:0000256" key="1">
    <source>
        <dbReference type="ARBA" id="ARBA00022884"/>
    </source>
</evidence>
<evidence type="ECO:0000259" key="3">
    <source>
        <dbReference type="SMART" id="SM01218"/>
    </source>
</evidence>